<dbReference type="EMBL" id="JBBPBK010000010">
    <property type="protein sequence ID" value="KAK9276115.1"/>
    <property type="molecule type" value="Genomic_DNA"/>
</dbReference>
<dbReference type="AlphaFoldDB" id="A0AAP0WT55"/>
<keyword evidence="2" id="KW-0812">Transmembrane</keyword>
<proteinExistence type="predicted"/>
<comment type="caution">
    <text evidence="3">The sequence shown here is derived from an EMBL/GenBank/DDBJ whole genome shotgun (WGS) entry which is preliminary data.</text>
</comment>
<evidence type="ECO:0008006" key="5">
    <source>
        <dbReference type="Google" id="ProtNLM"/>
    </source>
</evidence>
<dbReference type="PANTHER" id="PTHR37711">
    <property type="entry name" value="OS01G0908400 PROTEIN"/>
    <property type="match status" value="1"/>
</dbReference>
<reference evidence="3 4" key="1">
    <citation type="journal article" date="2024" name="Plant J.">
        <title>Genome sequences and population genomics reveal climatic adaptation and genomic divergence between two closely related sweetgum species.</title>
        <authorList>
            <person name="Xu W.Q."/>
            <person name="Ren C.Q."/>
            <person name="Zhang X.Y."/>
            <person name="Comes H.P."/>
            <person name="Liu X.H."/>
            <person name="Li Y.G."/>
            <person name="Kettle C.J."/>
            <person name="Jalonen R."/>
            <person name="Gaisberger H."/>
            <person name="Ma Y.Z."/>
            <person name="Qiu Y.X."/>
        </authorList>
    </citation>
    <scope>NUCLEOTIDE SEQUENCE [LARGE SCALE GENOMIC DNA]</scope>
    <source>
        <strain evidence="3">Hangzhou</strain>
    </source>
</reference>
<gene>
    <name evidence="3" type="ORF">L1049_005646</name>
</gene>
<sequence length="172" mass="20085">MWGGQKGTWAKTIPRIFSDGRAWIIDKERREGQKKVVYSAMEGMDDRQRREVGTKKVAKTMQRAAGQKKDTKFWIGGGVVFVVVVVVDEGHQDRAIEEAKEEEERRKKMVKVATYFAMTLGAFVFWQSMDKLHVWIALHQDEKQERMEKEMQIKKLREELLLQQAKQKDSLA</sequence>
<feature type="transmembrane region" description="Helical" evidence="2">
    <location>
        <begin position="112"/>
        <end position="129"/>
    </location>
</feature>
<name>A0AAP0WT55_LIQFO</name>
<accession>A0AAP0WT55</accession>
<dbReference type="PANTHER" id="PTHR37711:SF1">
    <property type="entry name" value="OS01G0908400 PROTEIN"/>
    <property type="match status" value="1"/>
</dbReference>
<keyword evidence="2" id="KW-0472">Membrane</keyword>
<evidence type="ECO:0000313" key="4">
    <source>
        <dbReference type="Proteomes" id="UP001415857"/>
    </source>
</evidence>
<organism evidence="3 4">
    <name type="scientific">Liquidambar formosana</name>
    <name type="common">Formosan gum</name>
    <dbReference type="NCBI Taxonomy" id="63359"/>
    <lineage>
        <taxon>Eukaryota</taxon>
        <taxon>Viridiplantae</taxon>
        <taxon>Streptophyta</taxon>
        <taxon>Embryophyta</taxon>
        <taxon>Tracheophyta</taxon>
        <taxon>Spermatophyta</taxon>
        <taxon>Magnoliopsida</taxon>
        <taxon>eudicotyledons</taxon>
        <taxon>Gunneridae</taxon>
        <taxon>Pentapetalae</taxon>
        <taxon>Saxifragales</taxon>
        <taxon>Altingiaceae</taxon>
        <taxon>Liquidambar</taxon>
    </lineage>
</organism>
<evidence type="ECO:0000256" key="1">
    <source>
        <dbReference type="SAM" id="Coils"/>
    </source>
</evidence>
<protein>
    <recommendedName>
        <fullName evidence="5">Transmembrane protein</fullName>
    </recommendedName>
</protein>
<keyword evidence="1" id="KW-0175">Coiled coil</keyword>
<keyword evidence="4" id="KW-1185">Reference proteome</keyword>
<evidence type="ECO:0000256" key="2">
    <source>
        <dbReference type="SAM" id="Phobius"/>
    </source>
</evidence>
<dbReference type="Proteomes" id="UP001415857">
    <property type="component" value="Unassembled WGS sequence"/>
</dbReference>
<feature type="coiled-coil region" evidence="1">
    <location>
        <begin position="139"/>
        <end position="166"/>
    </location>
</feature>
<evidence type="ECO:0000313" key="3">
    <source>
        <dbReference type="EMBL" id="KAK9276115.1"/>
    </source>
</evidence>
<keyword evidence="2" id="KW-1133">Transmembrane helix</keyword>